<dbReference type="Pfam" id="PF03816">
    <property type="entry name" value="LytR_cpsA_psr"/>
    <property type="match status" value="1"/>
</dbReference>
<evidence type="ECO:0000256" key="1">
    <source>
        <dbReference type="ARBA" id="ARBA00006068"/>
    </source>
</evidence>
<protein>
    <submittedName>
        <fullName evidence="4">LytR family transcriptional attenuator</fullName>
    </submittedName>
</protein>
<comment type="caution">
    <text evidence="4">The sequence shown here is derived from an EMBL/GenBank/DDBJ whole genome shotgun (WGS) entry which is preliminary data.</text>
</comment>
<gene>
    <name evidence="4" type="ORF">BDK92_2383</name>
</gene>
<dbReference type="InterPro" id="IPR004474">
    <property type="entry name" value="LytR_CpsA_psr"/>
</dbReference>
<dbReference type="EMBL" id="RBKT01000001">
    <property type="protein sequence ID" value="RKR88077.1"/>
    <property type="molecule type" value="Genomic_DNA"/>
</dbReference>
<feature type="region of interest" description="Disordered" evidence="2">
    <location>
        <begin position="191"/>
        <end position="213"/>
    </location>
</feature>
<sequence>MPRWARVSIIFGTALMLLSGVVLVGFEALLSRYQGAVASADLFGDETAATPPPKTSDIKGPVNILLVGIDPRQPSTPPLADSIMILHVPAGMDRAYLFSLPRDLRVDIPAFPKANYPGGNDRLNSAMSHGSIVPGKNPDAARGFELLQTTISNYTGIKRFDAGAILNFSGFKKIVDAMGGVDMYIDADTKSEHLQPDGSPRPGNPNGEGYIGPQREYKKGEAHLNGWQALDYVRQRKTLVDGDYGRQRHQQQFIRAMASQALSRDVVTNPLKLDAVLRAAGQSLIFSGRGHSVADWAFALRDLRSDSMTLIKLPHAALGTASNYQGEQLQDPAPDFFASVEADTLDSFVAAHPDLINKDK</sequence>
<dbReference type="PANTHER" id="PTHR33392">
    <property type="entry name" value="POLYISOPRENYL-TEICHOIC ACID--PEPTIDOGLYCAN TEICHOIC ACID TRANSFERASE TAGU"/>
    <property type="match status" value="1"/>
</dbReference>
<dbReference type="Gene3D" id="3.40.630.190">
    <property type="entry name" value="LCP protein"/>
    <property type="match status" value="1"/>
</dbReference>
<keyword evidence="5" id="KW-1185">Reference proteome</keyword>
<dbReference type="AlphaFoldDB" id="A0A495JGP7"/>
<reference evidence="4 5" key="1">
    <citation type="submission" date="2018-10" db="EMBL/GenBank/DDBJ databases">
        <title>Sequencing the genomes of 1000 actinobacteria strains.</title>
        <authorList>
            <person name="Klenk H.-P."/>
        </authorList>
    </citation>
    <scope>NUCLEOTIDE SEQUENCE [LARGE SCALE GENOMIC DNA]</scope>
    <source>
        <strain evidence="4 5">DSM 45175</strain>
    </source>
</reference>
<evidence type="ECO:0000259" key="3">
    <source>
        <dbReference type="Pfam" id="PF03816"/>
    </source>
</evidence>
<dbReference type="PANTHER" id="PTHR33392:SF6">
    <property type="entry name" value="POLYISOPRENYL-TEICHOIC ACID--PEPTIDOGLYCAN TEICHOIC ACID TRANSFERASE TAGU"/>
    <property type="match status" value="1"/>
</dbReference>
<dbReference type="Proteomes" id="UP000277671">
    <property type="component" value="Unassembled WGS sequence"/>
</dbReference>
<proteinExistence type="inferred from homology"/>
<evidence type="ECO:0000313" key="4">
    <source>
        <dbReference type="EMBL" id="RKR88077.1"/>
    </source>
</evidence>
<accession>A0A495JGP7</accession>
<evidence type="ECO:0000256" key="2">
    <source>
        <dbReference type="SAM" id="MobiDB-lite"/>
    </source>
</evidence>
<organism evidence="4 5">
    <name type="scientific">Micromonospora pisi</name>
    <dbReference type="NCBI Taxonomy" id="589240"/>
    <lineage>
        <taxon>Bacteria</taxon>
        <taxon>Bacillati</taxon>
        <taxon>Actinomycetota</taxon>
        <taxon>Actinomycetes</taxon>
        <taxon>Micromonosporales</taxon>
        <taxon>Micromonosporaceae</taxon>
        <taxon>Micromonospora</taxon>
    </lineage>
</organism>
<comment type="similarity">
    <text evidence="1">Belongs to the LytR/CpsA/Psr (LCP) family.</text>
</comment>
<evidence type="ECO:0000313" key="5">
    <source>
        <dbReference type="Proteomes" id="UP000277671"/>
    </source>
</evidence>
<name>A0A495JGP7_9ACTN</name>
<dbReference type="InterPro" id="IPR050922">
    <property type="entry name" value="LytR/CpsA/Psr_CW_biosynth"/>
</dbReference>
<feature type="domain" description="Cell envelope-related transcriptional attenuator" evidence="3">
    <location>
        <begin position="80"/>
        <end position="261"/>
    </location>
</feature>